<dbReference type="PANTHER" id="PTHR42877:SF2">
    <property type="entry name" value="FAD_NAD(P)-BINDING DOMAIN-CONTAINING PROTEIN"/>
    <property type="match status" value="1"/>
</dbReference>
<accession>A0A1Y6L7T7</accession>
<dbReference type="InterPro" id="IPR051209">
    <property type="entry name" value="FAD-bind_Monooxygenase_sf"/>
</dbReference>
<dbReference type="InterPro" id="IPR036188">
    <property type="entry name" value="FAD/NAD-bd_sf"/>
</dbReference>
<dbReference type="GO" id="GO:0004499">
    <property type="term" value="F:N,N-dimethylaniline monooxygenase activity"/>
    <property type="evidence" value="ECO:0007669"/>
    <property type="project" value="InterPro"/>
</dbReference>
<reference evidence="5 6" key="1">
    <citation type="submission" date="2016-10" db="EMBL/GenBank/DDBJ databases">
        <authorList>
            <person name="Varghese N."/>
        </authorList>
    </citation>
    <scope>NUCLEOTIDE SEQUENCE [LARGE SCALE GENOMIC DNA]</scope>
</reference>
<keyword evidence="4" id="KW-0560">Oxidoreductase</keyword>
<dbReference type="PANTHER" id="PTHR42877">
    <property type="entry name" value="L-ORNITHINE N(5)-MONOOXYGENASE-RELATED"/>
    <property type="match status" value="1"/>
</dbReference>
<evidence type="ECO:0000256" key="1">
    <source>
        <dbReference type="ARBA" id="ARBA00010139"/>
    </source>
</evidence>
<dbReference type="InterPro" id="IPR020946">
    <property type="entry name" value="Flavin_mOase-like"/>
</dbReference>
<dbReference type="Proteomes" id="UP000215453">
    <property type="component" value="Chromosome 1"/>
</dbReference>
<dbReference type="EMBL" id="LT882676">
    <property type="protein sequence ID" value="SMY20567.1"/>
    <property type="molecule type" value="Genomic_DNA"/>
</dbReference>
<proteinExistence type="inferred from homology"/>
<dbReference type="Gene3D" id="3.50.50.60">
    <property type="entry name" value="FAD/NAD(P)-binding domain"/>
    <property type="match status" value="2"/>
</dbReference>
<dbReference type="AlphaFoldDB" id="A0A1Y6L7T7"/>
<keyword evidence="3" id="KW-0274">FAD</keyword>
<protein>
    <recommendedName>
        <fullName evidence="7">FAD/NAD(P)-binding domain-containing protein</fullName>
    </recommendedName>
</protein>
<comment type="similarity">
    <text evidence="1">Belongs to the FAD-binding monooxygenase family.</text>
</comment>
<evidence type="ECO:0000313" key="5">
    <source>
        <dbReference type="EMBL" id="SMY20567.1"/>
    </source>
</evidence>
<dbReference type="Pfam" id="PF00743">
    <property type="entry name" value="FMO-like"/>
    <property type="match status" value="1"/>
</dbReference>
<dbReference type="GO" id="GO:0050660">
    <property type="term" value="F:flavin adenine dinucleotide binding"/>
    <property type="evidence" value="ECO:0007669"/>
    <property type="project" value="InterPro"/>
</dbReference>
<gene>
    <name evidence="5" type="ORF">ZT1A5_G2002</name>
</gene>
<dbReference type="GO" id="GO:0050661">
    <property type="term" value="F:NADP binding"/>
    <property type="evidence" value="ECO:0007669"/>
    <property type="project" value="InterPro"/>
</dbReference>
<organism evidence="5 6">
    <name type="scientific">Zymoseptoria tritici ST99CH_1A5</name>
    <dbReference type="NCBI Taxonomy" id="1276529"/>
    <lineage>
        <taxon>Eukaryota</taxon>
        <taxon>Fungi</taxon>
        <taxon>Dikarya</taxon>
        <taxon>Ascomycota</taxon>
        <taxon>Pezizomycotina</taxon>
        <taxon>Dothideomycetes</taxon>
        <taxon>Dothideomycetidae</taxon>
        <taxon>Mycosphaerellales</taxon>
        <taxon>Mycosphaerellaceae</taxon>
        <taxon>Zymoseptoria</taxon>
    </lineage>
</organism>
<evidence type="ECO:0000256" key="2">
    <source>
        <dbReference type="ARBA" id="ARBA00022630"/>
    </source>
</evidence>
<keyword evidence="2" id="KW-0285">Flavoprotein</keyword>
<evidence type="ECO:0000256" key="3">
    <source>
        <dbReference type="ARBA" id="ARBA00022827"/>
    </source>
</evidence>
<evidence type="ECO:0008006" key="7">
    <source>
        <dbReference type="Google" id="ProtNLM"/>
    </source>
</evidence>
<sequence length="604" mass="68572">MMVHSGGKEDGILKGDAPSDLEAERNEANGTNGIPPASAHPRSEYIERISVPLNDVPAFTPTKKLRCAIIGAGFSGMMMAHKLQYKYAEELGKLLDFVIYEARSTVGGTWDANTYPGVRCDVPSAIYCFPFEPYPEWSHFFSRGEQIQEYFQMAVKKWKLDEHILFNHRVQDATWIEAKAQWKLVVQHEGREIVDHVDILISARGFLSSWHWPEISGIHDFAGKKVHSADWDHSFDYSHKRIAVIGNGSSGIQILPEVAKLEGSEVISFQRSPTWIVSRHAPARLLGRDDPDPNPAYTEEDKAKFRDPEEMRKYRKAVQAGVNKGFKLFVKGSDYNSEMTTFATKQMSEKLNNDTELCEKLIPKYELGCRRITPGTGYLEAFTQSNVKLENNEISHISAKGIHTKKGEFHKLDVIVCATGFDISQVPNFPLIGRDGVSLAEKWKDEPESYMSLACPDMPNLFFFTGPNATVGHGSLIFSLDWSAEWMIRWIQKMAYEDIASIAPKQDVVDEFVRYGDQIHKTLTWTGGCRSWYKANRVNGRVTATFAGSAILYEKLVNGRLRPEDFEIRYRSANRWRFLGNGFTDYELQEDNDLSYYVPEVGEI</sequence>
<evidence type="ECO:0000313" key="6">
    <source>
        <dbReference type="Proteomes" id="UP000215453"/>
    </source>
</evidence>
<name>A0A1Y6L7T7_ZYMTR</name>
<evidence type="ECO:0000256" key="4">
    <source>
        <dbReference type="ARBA" id="ARBA00023002"/>
    </source>
</evidence>
<dbReference type="SUPFAM" id="SSF51905">
    <property type="entry name" value="FAD/NAD(P)-binding domain"/>
    <property type="match status" value="3"/>
</dbReference>